<proteinExistence type="predicted"/>
<comment type="caution">
    <text evidence="1">The sequence shown here is derived from an EMBL/GenBank/DDBJ whole genome shotgun (WGS) entry which is preliminary data.</text>
</comment>
<evidence type="ECO:0000313" key="2">
    <source>
        <dbReference type="Proteomes" id="UP001557484"/>
    </source>
</evidence>
<sequence>MKKICLVLLSLALVACSGKPSDRQIEQLVSELVLSDGGAETYELSDFEKTNGLAKNEQLYIADIRYKLTFKKGFEELSDQVINEPGDSPFETVGAGFKLMTMRMQFGDFKAGDSIVKEDRVELVKTEQGWRLDNY</sequence>
<dbReference type="PROSITE" id="PS51257">
    <property type="entry name" value="PROKAR_LIPOPROTEIN"/>
    <property type="match status" value="1"/>
</dbReference>
<dbReference type="EMBL" id="JBFRYB010000001">
    <property type="protein sequence ID" value="MEX1665127.1"/>
    <property type="molecule type" value="Genomic_DNA"/>
</dbReference>
<reference evidence="1 2" key="1">
    <citation type="journal article" date="2011" name="Int. J. Syst. Evol. Microbiol.">
        <title>Zhongshania antarctica gen. nov., sp. nov. and Zhongshania guokunii sp. nov., gammaproteobacteria respectively isolated from coastal attached (fast) ice and surface seawater of the Antarctic.</title>
        <authorList>
            <person name="Li H.J."/>
            <person name="Zhang X.Y."/>
            <person name="Chen C.X."/>
            <person name="Zhang Y.J."/>
            <person name="Gao Z.M."/>
            <person name="Yu Y."/>
            <person name="Chen X.L."/>
            <person name="Chen B."/>
            <person name="Zhang Y.Z."/>
        </authorList>
    </citation>
    <scope>NUCLEOTIDE SEQUENCE [LARGE SCALE GENOMIC DNA]</scope>
    <source>
        <strain evidence="1 2">R06B22</strain>
    </source>
</reference>
<organism evidence="1 2">
    <name type="scientific">Zhongshania arctica</name>
    <dbReference type="NCBI Taxonomy" id="3238302"/>
    <lineage>
        <taxon>Bacteria</taxon>
        <taxon>Pseudomonadati</taxon>
        <taxon>Pseudomonadota</taxon>
        <taxon>Gammaproteobacteria</taxon>
        <taxon>Cellvibrionales</taxon>
        <taxon>Spongiibacteraceae</taxon>
        <taxon>Zhongshania</taxon>
    </lineage>
</organism>
<protein>
    <submittedName>
        <fullName evidence="1">Uncharacterized protein</fullName>
    </submittedName>
</protein>
<dbReference type="RefSeq" id="WP_368375235.1">
    <property type="nucleotide sequence ID" value="NZ_JBFRYB010000001.1"/>
</dbReference>
<evidence type="ECO:0000313" key="1">
    <source>
        <dbReference type="EMBL" id="MEX1665127.1"/>
    </source>
</evidence>
<name>A0ABV3TVA9_9GAMM</name>
<dbReference type="Proteomes" id="UP001557484">
    <property type="component" value="Unassembled WGS sequence"/>
</dbReference>
<gene>
    <name evidence="1" type="ORF">AB4875_06480</name>
</gene>
<accession>A0ABV3TVA9</accession>
<keyword evidence="2" id="KW-1185">Reference proteome</keyword>